<protein>
    <submittedName>
        <fullName evidence="7">LPS export ABC transporter permease LptG</fullName>
    </submittedName>
</protein>
<dbReference type="RefSeq" id="WP_284375717.1">
    <property type="nucleotide sequence ID" value="NZ_BSNN01000002.1"/>
</dbReference>
<organism evidence="7 8">
    <name type="scientific">Amylibacter marinus</name>
    <dbReference type="NCBI Taxonomy" id="1475483"/>
    <lineage>
        <taxon>Bacteria</taxon>
        <taxon>Pseudomonadati</taxon>
        <taxon>Pseudomonadota</taxon>
        <taxon>Alphaproteobacteria</taxon>
        <taxon>Rhodobacterales</taxon>
        <taxon>Paracoccaceae</taxon>
        <taxon>Amylibacter</taxon>
    </lineage>
</organism>
<feature type="transmembrane region" description="Helical" evidence="6">
    <location>
        <begin position="12"/>
        <end position="32"/>
    </location>
</feature>
<dbReference type="PANTHER" id="PTHR33529:SF2">
    <property type="entry name" value="LIPOPOLYSACCHARIDE EXPORT SYSTEM PERMEASE PROTEIN LPTG"/>
    <property type="match status" value="1"/>
</dbReference>
<evidence type="ECO:0000256" key="5">
    <source>
        <dbReference type="ARBA" id="ARBA00023136"/>
    </source>
</evidence>
<dbReference type="NCBIfam" id="TIGR04408">
    <property type="entry name" value="LptG_lptG"/>
    <property type="match status" value="1"/>
</dbReference>
<dbReference type="InterPro" id="IPR005495">
    <property type="entry name" value="LptG/LptF_permease"/>
</dbReference>
<evidence type="ECO:0000256" key="2">
    <source>
        <dbReference type="ARBA" id="ARBA00022475"/>
    </source>
</evidence>
<sequence length="366" mass="40185">MTLALYFCKRFLVNFIRVLLAIALIVFLIDFLENISSTSKTNAPFQNALSLTILRAPTFLSTAMPLIVMLSSLAFCIGLARSSEFVISRAAGLSALRSLIPPMFCAMGLGILSVMFYEPLAGQMYNSYDTKRAQIRGAAAAPVSLHDSGFWMRQSSPNGHHVIQAQTATKNGRVLKGITLYEYDENGIIVSRMVAETGYLNTGEWVFVNTQRWRDALLVNAPEQAKSSARFYRLKTDITPQQLLDGYPKPETLSPIDMPRQIAALETAGFSSLKYRAQQINQIARPLLFAVMMIIGAVFTLKTSRQGGLGIAVLSSLIFGFSLHFLHNFASTLGSSGEIPLWVAAWAPILSAALVALSLFLHYEDG</sequence>
<keyword evidence="2" id="KW-1003">Cell membrane</keyword>
<evidence type="ECO:0000256" key="3">
    <source>
        <dbReference type="ARBA" id="ARBA00022692"/>
    </source>
</evidence>
<feature type="transmembrane region" description="Helical" evidence="6">
    <location>
        <begin position="339"/>
        <end position="361"/>
    </location>
</feature>
<gene>
    <name evidence="7" type="ORF">GCM10007939_04120</name>
</gene>
<keyword evidence="5 6" id="KW-0472">Membrane</keyword>
<dbReference type="EMBL" id="BSNN01000002">
    <property type="protein sequence ID" value="GLQ34129.1"/>
    <property type="molecule type" value="Genomic_DNA"/>
</dbReference>
<feature type="transmembrane region" description="Helical" evidence="6">
    <location>
        <begin position="283"/>
        <end position="301"/>
    </location>
</feature>
<dbReference type="InterPro" id="IPR030923">
    <property type="entry name" value="LptG"/>
</dbReference>
<evidence type="ECO:0000313" key="7">
    <source>
        <dbReference type="EMBL" id="GLQ34129.1"/>
    </source>
</evidence>
<dbReference type="Pfam" id="PF03739">
    <property type="entry name" value="LptF_LptG"/>
    <property type="match status" value="1"/>
</dbReference>
<feature type="transmembrane region" description="Helical" evidence="6">
    <location>
        <begin position="308"/>
        <end position="327"/>
    </location>
</feature>
<feature type="transmembrane region" description="Helical" evidence="6">
    <location>
        <begin position="99"/>
        <end position="117"/>
    </location>
</feature>
<keyword evidence="8" id="KW-1185">Reference proteome</keyword>
<evidence type="ECO:0000313" key="8">
    <source>
        <dbReference type="Proteomes" id="UP001156694"/>
    </source>
</evidence>
<keyword evidence="4 6" id="KW-1133">Transmembrane helix</keyword>
<proteinExistence type="predicted"/>
<comment type="subcellular location">
    <subcellularLocation>
        <location evidence="1">Cell membrane</location>
        <topology evidence="1">Multi-pass membrane protein</topology>
    </subcellularLocation>
</comment>
<comment type="caution">
    <text evidence="7">The sequence shown here is derived from an EMBL/GenBank/DDBJ whole genome shotgun (WGS) entry which is preliminary data.</text>
</comment>
<reference evidence="8" key="1">
    <citation type="journal article" date="2019" name="Int. J. Syst. Evol. Microbiol.">
        <title>The Global Catalogue of Microorganisms (GCM) 10K type strain sequencing project: providing services to taxonomists for standard genome sequencing and annotation.</title>
        <authorList>
            <consortium name="The Broad Institute Genomics Platform"/>
            <consortium name="The Broad Institute Genome Sequencing Center for Infectious Disease"/>
            <person name="Wu L."/>
            <person name="Ma J."/>
        </authorList>
    </citation>
    <scope>NUCLEOTIDE SEQUENCE [LARGE SCALE GENOMIC DNA]</scope>
    <source>
        <strain evidence="8">NBRC 110140</strain>
    </source>
</reference>
<accession>A0ABQ5VSK3</accession>
<evidence type="ECO:0000256" key="4">
    <source>
        <dbReference type="ARBA" id="ARBA00022989"/>
    </source>
</evidence>
<name>A0ABQ5VSK3_9RHOB</name>
<keyword evidence="3 6" id="KW-0812">Transmembrane</keyword>
<dbReference type="Proteomes" id="UP001156694">
    <property type="component" value="Unassembled WGS sequence"/>
</dbReference>
<evidence type="ECO:0000256" key="1">
    <source>
        <dbReference type="ARBA" id="ARBA00004651"/>
    </source>
</evidence>
<dbReference type="PANTHER" id="PTHR33529">
    <property type="entry name" value="SLR0882 PROTEIN-RELATED"/>
    <property type="match status" value="1"/>
</dbReference>
<evidence type="ECO:0000256" key="6">
    <source>
        <dbReference type="SAM" id="Phobius"/>
    </source>
</evidence>
<feature type="transmembrane region" description="Helical" evidence="6">
    <location>
        <begin position="59"/>
        <end position="79"/>
    </location>
</feature>